<protein>
    <submittedName>
        <fullName evidence="2">Uncharacterized protein</fullName>
    </submittedName>
</protein>
<gene>
    <name evidence="2" type="ORF">ElyMa_003491800</name>
</gene>
<feature type="region of interest" description="Disordered" evidence="1">
    <location>
        <begin position="17"/>
        <end position="41"/>
    </location>
</feature>
<keyword evidence="3" id="KW-1185">Reference proteome</keyword>
<name>A0AAV4EE28_9GAST</name>
<accession>A0AAV4EE28</accession>
<sequence>MRRICLYSGCNPNNRRPWLSFRQPRQEPPTQQSQVVSESTDVTPLPHNPWLLLTRPPYQPLSHILFSLLIAWMSADLRVPTCRMRSTGFKKQSRAGCSGIPSLPPCNDLDDAPSVPIMFFGETLQEVVDVTIDNLCRLLTCCLHLLDLLCIKLNAPSL</sequence>
<dbReference type="Proteomes" id="UP000762676">
    <property type="component" value="Unassembled WGS sequence"/>
</dbReference>
<dbReference type="EMBL" id="BMAT01007176">
    <property type="protein sequence ID" value="GFR58935.1"/>
    <property type="molecule type" value="Genomic_DNA"/>
</dbReference>
<proteinExistence type="predicted"/>
<comment type="caution">
    <text evidence="2">The sequence shown here is derived from an EMBL/GenBank/DDBJ whole genome shotgun (WGS) entry which is preliminary data.</text>
</comment>
<evidence type="ECO:0000256" key="1">
    <source>
        <dbReference type="SAM" id="MobiDB-lite"/>
    </source>
</evidence>
<organism evidence="2 3">
    <name type="scientific">Elysia marginata</name>
    <dbReference type="NCBI Taxonomy" id="1093978"/>
    <lineage>
        <taxon>Eukaryota</taxon>
        <taxon>Metazoa</taxon>
        <taxon>Spiralia</taxon>
        <taxon>Lophotrochozoa</taxon>
        <taxon>Mollusca</taxon>
        <taxon>Gastropoda</taxon>
        <taxon>Heterobranchia</taxon>
        <taxon>Euthyneura</taxon>
        <taxon>Panpulmonata</taxon>
        <taxon>Sacoglossa</taxon>
        <taxon>Placobranchoidea</taxon>
        <taxon>Plakobranchidae</taxon>
        <taxon>Elysia</taxon>
    </lineage>
</organism>
<reference evidence="2 3" key="1">
    <citation type="journal article" date="2021" name="Elife">
        <title>Chloroplast acquisition without the gene transfer in kleptoplastic sea slugs, Plakobranchus ocellatus.</title>
        <authorList>
            <person name="Maeda T."/>
            <person name="Takahashi S."/>
            <person name="Yoshida T."/>
            <person name="Shimamura S."/>
            <person name="Takaki Y."/>
            <person name="Nagai Y."/>
            <person name="Toyoda A."/>
            <person name="Suzuki Y."/>
            <person name="Arimoto A."/>
            <person name="Ishii H."/>
            <person name="Satoh N."/>
            <person name="Nishiyama T."/>
            <person name="Hasebe M."/>
            <person name="Maruyama T."/>
            <person name="Minagawa J."/>
            <person name="Obokata J."/>
            <person name="Shigenobu S."/>
        </authorList>
    </citation>
    <scope>NUCLEOTIDE SEQUENCE [LARGE SCALE GENOMIC DNA]</scope>
</reference>
<dbReference type="AlphaFoldDB" id="A0AAV4EE28"/>
<evidence type="ECO:0000313" key="2">
    <source>
        <dbReference type="EMBL" id="GFR58935.1"/>
    </source>
</evidence>
<feature type="compositionally biased region" description="Polar residues" evidence="1">
    <location>
        <begin position="28"/>
        <end position="41"/>
    </location>
</feature>
<evidence type="ECO:0000313" key="3">
    <source>
        <dbReference type="Proteomes" id="UP000762676"/>
    </source>
</evidence>